<keyword evidence="2" id="KW-1003">Cell membrane</keyword>
<comment type="caution">
    <text evidence="9">The sequence shown here is derived from an EMBL/GenBank/DDBJ whole genome shotgun (WGS) entry which is preliminary data.</text>
</comment>
<dbReference type="EMBL" id="BOOW01000018">
    <property type="protein sequence ID" value="GII92627.1"/>
    <property type="molecule type" value="Genomic_DNA"/>
</dbReference>
<dbReference type="AlphaFoldDB" id="A0A919V7Y8"/>
<keyword evidence="3 7" id="KW-0812">Transmembrane</keyword>
<feature type="transmembrane region" description="Helical" evidence="7">
    <location>
        <begin position="455"/>
        <end position="476"/>
    </location>
</feature>
<dbReference type="Proteomes" id="UP000606172">
    <property type="component" value="Unassembled WGS sequence"/>
</dbReference>
<organism evidence="9 10">
    <name type="scientific">Sinosporangium siamense</name>
    <dbReference type="NCBI Taxonomy" id="1367973"/>
    <lineage>
        <taxon>Bacteria</taxon>
        <taxon>Bacillati</taxon>
        <taxon>Actinomycetota</taxon>
        <taxon>Actinomycetes</taxon>
        <taxon>Streptosporangiales</taxon>
        <taxon>Streptosporangiaceae</taxon>
        <taxon>Sinosporangium</taxon>
    </lineage>
</organism>
<dbReference type="PANTHER" id="PTHR30572:SF4">
    <property type="entry name" value="ABC TRANSPORTER PERMEASE YTRF"/>
    <property type="match status" value="1"/>
</dbReference>
<evidence type="ECO:0000256" key="6">
    <source>
        <dbReference type="ARBA" id="ARBA00038076"/>
    </source>
</evidence>
<dbReference type="GO" id="GO:0005886">
    <property type="term" value="C:plasma membrane"/>
    <property type="evidence" value="ECO:0007669"/>
    <property type="project" value="UniProtKB-SubCell"/>
</dbReference>
<gene>
    <name evidence="9" type="ORF">Ssi02_28580</name>
</gene>
<feature type="transmembrane region" description="Helical" evidence="7">
    <location>
        <begin position="381"/>
        <end position="401"/>
    </location>
</feature>
<dbReference type="InterPro" id="IPR003838">
    <property type="entry name" value="ABC3_permease_C"/>
</dbReference>
<keyword evidence="4 7" id="KW-1133">Transmembrane helix</keyword>
<feature type="transmembrane region" description="Helical" evidence="7">
    <location>
        <begin position="21"/>
        <end position="44"/>
    </location>
</feature>
<feature type="domain" description="ABC3 transporter permease C-terminal" evidence="8">
    <location>
        <begin position="703"/>
        <end position="789"/>
    </location>
</feature>
<evidence type="ECO:0000256" key="2">
    <source>
        <dbReference type="ARBA" id="ARBA00022475"/>
    </source>
</evidence>
<comment type="similarity">
    <text evidence="6">Belongs to the ABC-4 integral membrane protein family.</text>
</comment>
<keyword evidence="10" id="KW-1185">Reference proteome</keyword>
<dbReference type="Pfam" id="PF02687">
    <property type="entry name" value="FtsX"/>
    <property type="match status" value="2"/>
</dbReference>
<evidence type="ECO:0000256" key="1">
    <source>
        <dbReference type="ARBA" id="ARBA00004651"/>
    </source>
</evidence>
<dbReference type="RefSeq" id="WP_239128899.1">
    <property type="nucleotide sequence ID" value="NZ_BOOW01000018.1"/>
</dbReference>
<protein>
    <recommendedName>
        <fullName evidence="8">ABC3 transporter permease C-terminal domain-containing protein</fullName>
    </recommendedName>
</protein>
<feature type="domain" description="ABC3 transporter permease C-terminal" evidence="8">
    <location>
        <begin position="247"/>
        <end position="362"/>
    </location>
</feature>
<comment type="subcellular location">
    <subcellularLocation>
        <location evidence="1">Cell membrane</location>
        <topology evidence="1">Multi-pass membrane protein</topology>
    </subcellularLocation>
</comment>
<feature type="transmembrane region" description="Helical" evidence="7">
    <location>
        <begin position="287"/>
        <end position="317"/>
    </location>
</feature>
<dbReference type="GO" id="GO:0022857">
    <property type="term" value="F:transmembrane transporter activity"/>
    <property type="evidence" value="ECO:0007669"/>
    <property type="project" value="TreeGrafter"/>
</dbReference>
<feature type="transmembrane region" description="Helical" evidence="7">
    <location>
        <begin position="244"/>
        <end position="267"/>
    </location>
</feature>
<proteinExistence type="inferred from homology"/>
<feature type="transmembrane region" description="Helical" evidence="7">
    <location>
        <begin position="744"/>
        <end position="775"/>
    </location>
</feature>
<accession>A0A919V7Y8</accession>
<sequence length="842" mass="87500">MSAVRLAVRLSLRGLRRTKGRSTLVAAMVAVPVALFTAFFTYMATLTLSPWENVPQRFGAADVRIEERNQLVDAHVGTRILEAALPAGTRLLPFHQLHVTAGTEKRNTSAMAVTVIDLRHPLAAGMVTLVKGRLPVAAGEAVVAETARIPVGRPLGLQEPATSVRVVGVVRTVVGYGNYLGVFPGSLPQSKPSRAMWLADLPGTASVPADVRGYIVQARTDDENRRDVWNLTSLDDDWDALPTLAVLSALAVVEVALLAGPAFLIGWRRRARELALIAAQGGSARQVRLVVLVDGFVLGAVSAVTGAGLGVAAVWAAARLLPPIPAMGPFDVPWIDVGLLAGLGALSASVAALLPALQAARTDTAAVLAGRRSAPRGGRGRPVAGGVLLVAGGALILASAQSFSAPVFLLGGLLGQLGVAAVAPGVLGLVAKCAPWAPLPLRLAVRDAVRNRGRTAPAVAAVIAAVAASTGIMVAATSEHSSRSSQYLQLHPVGAAVVRWSGQTPAEWRAVAATLRRELPGVPLAETSLLGDRTRYAMFDAAAEGAGCVWPCDHLVAAGLPVGDGNLLRYLLGKDDPVSQASLAAGKAVVFDARLVERGQIRITVRAVEADDGDDVESVRTVTLPAVTATPESGTKVQMVLPLSAAERLGTGVRASAYLVDRRLDADELERVEKALLQHSPHLDVYIESGPQSNVDLYLRAGAVVASLVALATALIIGGLAGADARPDIASLTAIGASRRVRRWFTVGQAGLIVALGAVLGVIAGVMVGCVVAAAELGLLSGFVWETTFTGDSTAYWRDRPDLVLDVPWTLLAGTVLVLPPAAAAVSALFTRTDEPLTRRQT</sequence>
<name>A0A919V7Y8_9ACTN</name>
<evidence type="ECO:0000256" key="7">
    <source>
        <dbReference type="SAM" id="Phobius"/>
    </source>
</evidence>
<dbReference type="PANTHER" id="PTHR30572">
    <property type="entry name" value="MEMBRANE COMPONENT OF TRANSPORTER-RELATED"/>
    <property type="match status" value="1"/>
</dbReference>
<evidence type="ECO:0000256" key="3">
    <source>
        <dbReference type="ARBA" id="ARBA00022692"/>
    </source>
</evidence>
<feature type="transmembrane region" description="Helical" evidence="7">
    <location>
        <begin position="337"/>
        <end position="360"/>
    </location>
</feature>
<feature type="transmembrane region" description="Helical" evidence="7">
    <location>
        <begin position="807"/>
        <end position="830"/>
    </location>
</feature>
<feature type="transmembrane region" description="Helical" evidence="7">
    <location>
        <begin position="697"/>
        <end position="723"/>
    </location>
</feature>
<evidence type="ECO:0000256" key="4">
    <source>
        <dbReference type="ARBA" id="ARBA00022989"/>
    </source>
</evidence>
<evidence type="ECO:0000313" key="10">
    <source>
        <dbReference type="Proteomes" id="UP000606172"/>
    </source>
</evidence>
<dbReference type="InterPro" id="IPR050250">
    <property type="entry name" value="Macrolide_Exporter_MacB"/>
</dbReference>
<keyword evidence="5 7" id="KW-0472">Membrane</keyword>
<reference evidence="9" key="1">
    <citation type="submission" date="2021-01" db="EMBL/GenBank/DDBJ databases">
        <title>Whole genome shotgun sequence of Sinosporangium siamense NBRC 109515.</title>
        <authorList>
            <person name="Komaki H."/>
            <person name="Tamura T."/>
        </authorList>
    </citation>
    <scope>NUCLEOTIDE SEQUENCE</scope>
    <source>
        <strain evidence="9">NBRC 109515</strain>
    </source>
</reference>
<evidence type="ECO:0000313" key="9">
    <source>
        <dbReference type="EMBL" id="GII92627.1"/>
    </source>
</evidence>
<evidence type="ECO:0000256" key="5">
    <source>
        <dbReference type="ARBA" id="ARBA00023136"/>
    </source>
</evidence>
<evidence type="ECO:0000259" key="8">
    <source>
        <dbReference type="Pfam" id="PF02687"/>
    </source>
</evidence>
<feature type="transmembrane region" description="Helical" evidence="7">
    <location>
        <begin position="407"/>
        <end position="434"/>
    </location>
</feature>